<dbReference type="EMBL" id="CAXLJL010000667">
    <property type="protein sequence ID" value="CAL5139852.1"/>
    <property type="molecule type" value="Genomic_DNA"/>
</dbReference>
<evidence type="ECO:0000256" key="1">
    <source>
        <dbReference type="SAM" id="MobiDB-lite"/>
    </source>
</evidence>
<keyword evidence="2" id="KW-0812">Transmembrane</keyword>
<reference evidence="3" key="1">
    <citation type="submission" date="2024-06" db="EMBL/GenBank/DDBJ databases">
        <authorList>
            <person name="Liu X."/>
            <person name="Lenzi L."/>
            <person name="Haldenby T S."/>
            <person name="Uol C."/>
        </authorList>
    </citation>
    <scope>NUCLEOTIDE SEQUENCE</scope>
</reference>
<dbReference type="AlphaFoldDB" id="A0AAV2TWU1"/>
<keyword evidence="2" id="KW-0472">Membrane</keyword>
<dbReference type="Proteomes" id="UP001497525">
    <property type="component" value="Unassembled WGS sequence"/>
</dbReference>
<accession>A0AAV2TWU1</accession>
<sequence>MNNSDTAALTQLLFVVFGSLTLLLIFTILLATAVTRSGWWSRRKRTCSRLYDNPGRSQKVSIGNKVFHYTYSVVEALSWKSGDDVSTESAITKSSVRPKMGEGLRELPLEMPDLPLRFHPEKLYGATSTVHRDNLRKASFATLSVAGAPKQLRRASMIDSLMTLGSSLTKTSTSKDGERTPTDTVALGAAREDITASTSKGQTPYFQTLPQIDITCEQESDENLDAAAHSSVEDVHSAKVPTKYSSLSINFPTRRASATNIRLTCAASSRDGEESSGIEDSKPFLDVGTPSLNVMRKRKSLPLGKKRGSLTESLPVSEDLYPQTSGGQHDRDSKTSELSDSSQISGFSGETSGLGSKQSDIQPLEIRGARGALHYRLPVTPMATANECPAGMVALTITESRGDIEGPPKLSVEFILGKGIKSLRPWQKSSYSVRIALINPEGTRQYNLAFRDMEFGHLYSTEKSEVLFTLRSKQDSKLSVGDILPKTAQLRIEVVELLPKWSGDKECFQGWVNIPVADLQPSFPATGWYFLNTVYPVIRIKGDLLVSLCQRQLEGVISVGVHEVRNIQFCALGPWNIGDLDEWLDTIQVGIDIHASLTYETRLVKSKKSIQLQRPVCKPYCNKSEEGSKPQQSGSGSTRRTKHSGYRQLMSSEHFMQFSIPAFKHSFGKQAIPGYGIVLCVTSKLPVMDRMPAECVNQVRSAGMSESKYFQALGHCFIGDQRTQAEFWQWTSWGTKCDNNCSSLWNEANSQGSSRVYQWVTLD</sequence>
<evidence type="ECO:0000256" key="2">
    <source>
        <dbReference type="SAM" id="Phobius"/>
    </source>
</evidence>
<proteinExistence type="predicted"/>
<evidence type="ECO:0000313" key="3">
    <source>
        <dbReference type="EMBL" id="CAL5139852.1"/>
    </source>
</evidence>
<gene>
    <name evidence="3" type="ORF">CDAUBV1_LOCUS15050</name>
</gene>
<feature type="compositionally biased region" description="Basic and acidic residues" evidence="1">
    <location>
        <begin position="328"/>
        <end position="337"/>
    </location>
</feature>
<feature type="transmembrane region" description="Helical" evidence="2">
    <location>
        <begin position="12"/>
        <end position="35"/>
    </location>
</feature>
<feature type="region of interest" description="Disordered" evidence="1">
    <location>
        <begin position="266"/>
        <end position="362"/>
    </location>
</feature>
<comment type="caution">
    <text evidence="3">The sequence shown here is derived from an EMBL/GenBank/DDBJ whole genome shotgun (WGS) entry which is preliminary data.</text>
</comment>
<feature type="compositionally biased region" description="Basic residues" evidence="1">
    <location>
        <begin position="295"/>
        <end position="308"/>
    </location>
</feature>
<protein>
    <submittedName>
        <fullName evidence="3">Uncharacterized protein</fullName>
    </submittedName>
</protein>
<keyword evidence="2" id="KW-1133">Transmembrane helix</keyword>
<feature type="compositionally biased region" description="Polar residues" evidence="1">
    <location>
        <begin position="338"/>
        <end position="361"/>
    </location>
</feature>
<feature type="compositionally biased region" description="Polar residues" evidence="1">
    <location>
        <begin position="629"/>
        <end position="638"/>
    </location>
</feature>
<feature type="region of interest" description="Disordered" evidence="1">
    <location>
        <begin position="621"/>
        <end position="643"/>
    </location>
</feature>
<evidence type="ECO:0000313" key="4">
    <source>
        <dbReference type="Proteomes" id="UP001497525"/>
    </source>
</evidence>
<name>A0AAV2TWU1_CALDB</name>
<organism evidence="3 4">
    <name type="scientific">Calicophoron daubneyi</name>
    <name type="common">Rumen fluke</name>
    <name type="synonym">Paramphistomum daubneyi</name>
    <dbReference type="NCBI Taxonomy" id="300641"/>
    <lineage>
        <taxon>Eukaryota</taxon>
        <taxon>Metazoa</taxon>
        <taxon>Spiralia</taxon>
        <taxon>Lophotrochozoa</taxon>
        <taxon>Platyhelminthes</taxon>
        <taxon>Trematoda</taxon>
        <taxon>Digenea</taxon>
        <taxon>Plagiorchiida</taxon>
        <taxon>Pronocephalata</taxon>
        <taxon>Paramphistomoidea</taxon>
        <taxon>Paramphistomidae</taxon>
        <taxon>Calicophoron</taxon>
    </lineage>
</organism>